<reference evidence="1" key="1">
    <citation type="submission" date="2014-09" db="EMBL/GenBank/DDBJ databases">
        <authorList>
            <person name="Magalhaes I.L.F."/>
            <person name="Oliveira U."/>
            <person name="Santos F.R."/>
            <person name="Vidigal T.H.D.A."/>
            <person name="Brescovit A.D."/>
            <person name="Santos A.J."/>
        </authorList>
    </citation>
    <scope>NUCLEOTIDE SEQUENCE</scope>
    <source>
        <tissue evidence="1">Shoot tissue taken approximately 20 cm above the soil surface</tissue>
    </source>
</reference>
<proteinExistence type="predicted"/>
<reference evidence="1" key="2">
    <citation type="journal article" date="2015" name="Data Brief">
        <title>Shoot transcriptome of the giant reed, Arundo donax.</title>
        <authorList>
            <person name="Barrero R.A."/>
            <person name="Guerrero F.D."/>
            <person name="Moolhuijzen P."/>
            <person name="Goolsby J.A."/>
            <person name="Tidwell J."/>
            <person name="Bellgard S.E."/>
            <person name="Bellgard M.I."/>
        </authorList>
    </citation>
    <scope>NUCLEOTIDE SEQUENCE</scope>
    <source>
        <tissue evidence="1">Shoot tissue taken approximately 20 cm above the soil surface</tissue>
    </source>
</reference>
<dbReference type="EMBL" id="GBRH01248037">
    <property type="protein sequence ID" value="JAD49858.1"/>
    <property type="molecule type" value="Transcribed_RNA"/>
</dbReference>
<evidence type="ECO:0000313" key="1">
    <source>
        <dbReference type="EMBL" id="JAD49858.1"/>
    </source>
</evidence>
<accession>A0A0A9AIZ4</accession>
<name>A0A0A9AIZ4_ARUDO</name>
<protein>
    <submittedName>
        <fullName evidence="1">Uncharacterized protein</fullName>
    </submittedName>
</protein>
<sequence>MLPQFIDERENLLSKRFQQQDFISGNNRSYEF</sequence>
<organism evidence="1">
    <name type="scientific">Arundo donax</name>
    <name type="common">Giant reed</name>
    <name type="synonym">Donax arundinaceus</name>
    <dbReference type="NCBI Taxonomy" id="35708"/>
    <lineage>
        <taxon>Eukaryota</taxon>
        <taxon>Viridiplantae</taxon>
        <taxon>Streptophyta</taxon>
        <taxon>Embryophyta</taxon>
        <taxon>Tracheophyta</taxon>
        <taxon>Spermatophyta</taxon>
        <taxon>Magnoliopsida</taxon>
        <taxon>Liliopsida</taxon>
        <taxon>Poales</taxon>
        <taxon>Poaceae</taxon>
        <taxon>PACMAD clade</taxon>
        <taxon>Arundinoideae</taxon>
        <taxon>Arundineae</taxon>
        <taxon>Arundo</taxon>
    </lineage>
</organism>
<dbReference type="AlphaFoldDB" id="A0A0A9AIZ4"/>